<gene>
    <name evidence="1" type="ORF">MENTE1834_LOCUS5538</name>
</gene>
<dbReference type="EMBL" id="CAVMJV010000004">
    <property type="protein sequence ID" value="CAK5024569.1"/>
    <property type="molecule type" value="Genomic_DNA"/>
</dbReference>
<reference evidence="1" key="1">
    <citation type="submission" date="2023-11" db="EMBL/GenBank/DDBJ databases">
        <authorList>
            <person name="Poullet M."/>
        </authorList>
    </citation>
    <scope>NUCLEOTIDE SEQUENCE</scope>
    <source>
        <strain evidence="1">E1834</strain>
    </source>
</reference>
<accession>A0ACB0XZJ8</accession>
<evidence type="ECO:0000313" key="2">
    <source>
        <dbReference type="Proteomes" id="UP001497535"/>
    </source>
</evidence>
<dbReference type="Proteomes" id="UP001497535">
    <property type="component" value="Unassembled WGS sequence"/>
</dbReference>
<organism evidence="1 2">
    <name type="scientific">Meloidogyne enterolobii</name>
    <name type="common">Root-knot nematode worm</name>
    <name type="synonym">Meloidogyne mayaguensis</name>
    <dbReference type="NCBI Taxonomy" id="390850"/>
    <lineage>
        <taxon>Eukaryota</taxon>
        <taxon>Metazoa</taxon>
        <taxon>Ecdysozoa</taxon>
        <taxon>Nematoda</taxon>
        <taxon>Chromadorea</taxon>
        <taxon>Rhabditida</taxon>
        <taxon>Tylenchina</taxon>
        <taxon>Tylenchomorpha</taxon>
        <taxon>Tylenchoidea</taxon>
        <taxon>Meloidogynidae</taxon>
        <taxon>Meloidogyninae</taxon>
        <taxon>Meloidogyne</taxon>
    </lineage>
</organism>
<keyword evidence="2" id="KW-1185">Reference proteome</keyword>
<comment type="caution">
    <text evidence="1">The sequence shown here is derived from an EMBL/GenBank/DDBJ whole genome shotgun (WGS) entry which is preliminary data.</text>
</comment>
<sequence>MGILSHSLSFVTLFFYYHYVIFVIGILSLFYFMGILFQLPSLSFVTLFFYYHYVIFVIGILSLFHFMDILYPFILWAFCLFYFMGILSLLLHGHFVLSAVI</sequence>
<name>A0ACB0XZJ8_MELEN</name>
<protein>
    <submittedName>
        <fullName evidence="1">Uncharacterized protein</fullName>
    </submittedName>
</protein>
<evidence type="ECO:0000313" key="1">
    <source>
        <dbReference type="EMBL" id="CAK5024569.1"/>
    </source>
</evidence>
<proteinExistence type="predicted"/>